<gene>
    <name evidence="2" type="ORF">PFDG_05141</name>
</gene>
<dbReference type="AlphaFoldDB" id="A0A0L7M9T9"/>
<name>A0A0L7M9T9_PLAF4</name>
<evidence type="ECO:0000313" key="3">
    <source>
        <dbReference type="Proteomes" id="UP000054282"/>
    </source>
</evidence>
<feature type="region of interest" description="Disordered" evidence="1">
    <location>
        <begin position="27"/>
        <end position="54"/>
    </location>
</feature>
<evidence type="ECO:0000256" key="1">
    <source>
        <dbReference type="SAM" id="MobiDB-lite"/>
    </source>
</evidence>
<feature type="compositionally biased region" description="Basic and acidic residues" evidence="1">
    <location>
        <begin position="27"/>
        <end position="37"/>
    </location>
</feature>
<protein>
    <submittedName>
        <fullName evidence="2">Uncharacterized protein</fullName>
    </submittedName>
</protein>
<evidence type="ECO:0000313" key="2">
    <source>
        <dbReference type="EMBL" id="KOB89591.1"/>
    </source>
</evidence>
<dbReference type="EMBL" id="GG702721">
    <property type="protein sequence ID" value="KOB89591.1"/>
    <property type="molecule type" value="Genomic_DNA"/>
</dbReference>
<dbReference type="Proteomes" id="UP000054282">
    <property type="component" value="Unassembled WGS sequence"/>
</dbReference>
<dbReference type="KEGG" id="pfd:PFDG_05141"/>
<feature type="compositionally biased region" description="Acidic residues" evidence="1">
    <location>
        <begin position="38"/>
        <end position="48"/>
    </location>
</feature>
<sequence>MDSYIYVSGDYEGTHYDYYILERERTGSKNKEIRYGSDQDDESDERCESDDHKR</sequence>
<reference evidence="3" key="2">
    <citation type="submission" date="2006-09" db="EMBL/GenBank/DDBJ databases">
        <title>The genome sequence of Plasmodium falciparum Dd2.</title>
        <authorList>
            <consortium name="The Broad Institute Genome Sequencing Platform"/>
            <person name="Birren B."/>
            <person name="Lander E."/>
            <person name="Galagan J."/>
            <person name="Nusbaum C."/>
            <person name="Devon K."/>
            <person name="Henn M."/>
            <person name="Jaffe D."/>
            <person name="Butler J."/>
            <person name="Alvarez P."/>
            <person name="Gnerre S."/>
            <person name="Grabherr M."/>
            <person name="Kleber M."/>
            <person name="Mauceli E."/>
            <person name="Brockman W."/>
            <person name="MacCallum I.A."/>
            <person name="Rounsley S."/>
            <person name="Young S."/>
            <person name="LaButti K."/>
            <person name="Pushparaj V."/>
            <person name="DeCaprio D."/>
            <person name="Crawford M."/>
            <person name="Koehrsen M."/>
            <person name="Engels R."/>
            <person name="Montgomery P."/>
            <person name="Pearson M."/>
            <person name="Howarth C."/>
            <person name="Larson L."/>
            <person name="Luoma S."/>
            <person name="White J."/>
            <person name="Kodira C."/>
            <person name="Zeng Q."/>
            <person name="O'Leary S."/>
            <person name="Yandava C."/>
            <person name="Alvarado L."/>
            <person name="Wirth D."/>
            <person name="Volkman S."/>
            <person name="Hartl D."/>
        </authorList>
    </citation>
    <scope>NUCLEOTIDE SEQUENCE [LARGE SCALE GENOMIC DNA]</scope>
</reference>
<proteinExistence type="predicted"/>
<organism evidence="2 3">
    <name type="scientific">Plasmodium falciparum (isolate Dd2)</name>
    <dbReference type="NCBI Taxonomy" id="57267"/>
    <lineage>
        <taxon>Eukaryota</taxon>
        <taxon>Sar</taxon>
        <taxon>Alveolata</taxon>
        <taxon>Apicomplexa</taxon>
        <taxon>Aconoidasida</taxon>
        <taxon>Haemosporida</taxon>
        <taxon>Plasmodiidae</taxon>
        <taxon>Plasmodium</taxon>
        <taxon>Plasmodium (Laverania)</taxon>
    </lineage>
</organism>
<accession>A0A0L7M9T9</accession>
<feature type="non-terminal residue" evidence="2">
    <location>
        <position position="54"/>
    </location>
</feature>
<reference evidence="3" key="1">
    <citation type="submission" date="2006-09" db="EMBL/GenBank/DDBJ databases">
        <title>Annotation of Plasmodium falciparum Dd2.</title>
        <authorList>
            <consortium name="The Broad Institute Genome Sequencing Platform"/>
            <person name="Volkman S.K."/>
            <person name="Neafsey D.E."/>
            <person name="Dash A.P."/>
            <person name="Chitnis C.E."/>
            <person name="Hartl D.L."/>
            <person name="Young S.K."/>
            <person name="Zeng Q."/>
            <person name="Koehrsen M."/>
            <person name="Alvarado L."/>
            <person name="Berlin A."/>
            <person name="Borenstein D."/>
            <person name="Chapman S.B."/>
            <person name="Chen Z."/>
            <person name="Engels R."/>
            <person name="Freedman E."/>
            <person name="Gellesch M."/>
            <person name="Goldberg J."/>
            <person name="Griggs A."/>
            <person name="Gujja S."/>
            <person name="Heilman E.R."/>
            <person name="Heiman D.I."/>
            <person name="Howarth C."/>
            <person name="Jen D."/>
            <person name="Larson L."/>
            <person name="Mehta T."/>
            <person name="Neiman D."/>
            <person name="Park D."/>
            <person name="Pearson M."/>
            <person name="Roberts A."/>
            <person name="Saif S."/>
            <person name="Shea T."/>
            <person name="Shenoy N."/>
            <person name="Sisk P."/>
            <person name="Stolte C."/>
            <person name="Sykes S."/>
            <person name="Walk T."/>
            <person name="White J."/>
            <person name="Yandava C."/>
            <person name="Haas B."/>
            <person name="Henn M.R."/>
            <person name="Nusbaum C."/>
            <person name="Birren B."/>
        </authorList>
    </citation>
    <scope>NUCLEOTIDE SEQUENCE [LARGE SCALE GENOMIC DNA]</scope>
</reference>